<proteinExistence type="predicted"/>
<feature type="region of interest" description="Disordered" evidence="1">
    <location>
        <begin position="261"/>
        <end position="281"/>
    </location>
</feature>
<name>A0A1G7UJ26_9HYPH</name>
<dbReference type="EMBL" id="FNCS01000003">
    <property type="protein sequence ID" value="SDG47514.1"/>
    <property type="molecule type" value="Genomic_DNA"/>
</dbReference>
<feature type="compositionally biased region" description="Low complexity" evidence="1">
    <location>
        <begin position="262"/>
        <end position="281"/>
    </location>
</feature>
<reference evidence="3 4" key="1">
    <citation type="submission" date="2016-10" db="EMBL/GenBank/DDBJ databases">
        <authorList>
            <person name="de Groot N.N."/>
        </authorList>
    </citation>
    <scope>NUCLEOTIDE SEQUENCE [LARGE SCALE GENOMIC DNA]</scope>
    <source>
        <strain evidence="3 4">CGMCC 1.10267</strain>
    </source>
</reference>
<gene>
    <name evidence="3" type="ORF">SAMN04487974_103101</name>
</gene>
<protein>
    <submittedName>
        <fullName evidence="3">Uncharacterized protein</fullName>
    </submittedName>
</protein>
<keyword evidence="2" id="KW-0732">Signal</keyword>
<feature type="signal peptide" evidence="2">
    <location>
        <begin position="1"/>
        <end position="22"/>
    </location>
</feature>
<evidence type="ECO:0000256" key="1">
    <source>
        <dbReference type="SAM" id="MobiDB-lite"/>
    </source>
</evidence>
<evidence type="ECO:0000256" key="2">
    <source>
        <dbReference type="SAM" id="SignalP"/>
    </source>
</evidence>
<organism evidence="3 4">
    <name type="scientific">Pelagibacterium luteolum</name>
    <dbReference type="NCBI Taxonomy" id="440168"/>
    <lineage>
        <taxon>Bacteria</taxon>
        <taxon>Pseudomonadati</taxon>
        <taxon>Pseudomonadota</taxon>
        <taxon>Alphaproteobacteria</taxon>
        <taxon>Hyphomicrobiales</taxon>
        <taxon>Devosiaceae</taxon>
        <taxon>Pelagibacterium</taxon>
    </lineage>
</organism>
<feature type="region of interest" description="Disordered" evidence="1">
    <location>
        <begin position="40"/>
        <end position="151"/>
    </location>
</feature>
<sequence>MFSKPIASGAMLVVILGAVGVAAVQQGTDVEQVGITQVQTASPTRTPVASPSPAERAAGAPNRVVDTAGFPVVPERPAEEELTTGPVVTVNGRPLGASGTNATTAADDEAQTPAPTPRTQDQAPRDSAPDVQVAVTEPPRPLPRPEGLSAAPRSDAIDYDAIAAAAGGQTSTGVLQPPAQQQSVITLPQQQQPVITTPLPQQSATVVPQQPAAMTPPAPVPGADGLLRDPNRDELVGVVGPSGQIIWVYEEQLRETERSRVTFQNNQPQPQQTNPFGFVYD</sequence>
<evidence type="ECO:0000313" key="4">
    <source>
        <dbReference type="Proteomes" id="UP000199495"/>
    </source>
</evidence>
<dbReference type="STRING" id="440168.SAMN04487974_103101"/>
<dbReference type="OrthoDB" id="7961204at2"/>
<accession>A0A1G7UJ26</accession>
<dbReference type="RefSeq" id="WP_090594009.1">
    <property type="nucleotide sequence ID" value="NZ_FNCS01000003.1"/>
</dbReference>
<evidence type="ECO:0000313" key="3">
    <source>
        <dbReference type="EMBL" id="SDG47514.1"/>
    </source>
</evidence>
<dbReference type="AlphaFoldDB" id="A0A1G7UJ26"/>
<feature type="compositionally biased region" description="Polar residues" evidence="1">
    <location>
        <begin position="40"/>
        <end position="49"/>
    </location>
</feature>
<feature type="chain" id="PRO_5011466544" evidence="2">
    <location>
        <begin position="23"/>
        <end position="281"/>
    </location>
</feature>
<dbReference type="Proteomes" id="UP000199495">
    <property type="component" value="Unassembled WGS sequence"/>
</dbReference>
<keyword evidence="4" id="KW-1185">Reference proteome</keyword>